<evidence type="ECO:0000256" key="1">
    <source>
        <dbReference type="SAM" id="MobiDB-lite"/>
    </source>
</evidence>
<proteinExistence type="predicted"/>
<dbReference type="AlphaFoldDB" id="A0A2H3JW66"/>
<feature type="region of interest" description="Disordered" evidence="1">
    <location>
        <begin position="396"/>
        <end position="441"/>
    </location>
</feature>
<reference evidence="2 3" key="1">
    <citation type="journal article" date="2012" name="Science">
        <title>The Paleozoic origin of enzymatic lignin decomposition reconstructed from 31 fungal genomes.</title>
        <authorList>
            <person name="Floudas D."/>
            <person name="Binder M."/>
            <person name="Riley R."/>
            <person name="Barry K."/>
            <person name="Blanchette R.A."/>
            <person name="Henrissat B."/>
            <person name="Martinez A.T."/>
            <person name="Otillar R."/>
            <person name="Spatafora J.W."/>
            <person name="Yadav J.S."/>
            <person name="Aerts A."/>
            <person name="Benoit I."/>
            <person name="Boyd A."/>
            <person name="Carlson A."/>
            <person name="Copeland A."/>
            <person name="Coutinho P.M."/>
            <person name="de Vries R.P."/>
            <person name="Ferreira P."/>
            <person name="Findley K."/>
            <person name="Foster B."/>
            <person name="Gaskell J."/>
            <person name="Glotzer D."/>
            <person name="Gorecki P."/>
            <person name="Heitman J."/>
            <person name="Hesse C."/>
            <person name="Hori C."/>
            <person name="Igarashi K."/>
            <person name="Jurgens J.A."/>
            <person name="Kallen N."/>
            <person name="Kersten P."/>
            <person name="Kohler A."/>
            <person name="Kuees U."/>
            <person name="Kumar T.K.A."/>
            <person name="Kuo A."/>
            <person name="LaButti K."/>
            <person name="Larrondo L.F."/>
            <person name="Lindquist E."/>
            <person name="Ling A."/>
            <person name="Lombard V."/>
            <person name="Lucas S."/>
            <person name="Lundell T."/>
            <person name="Martin R."/>
            <person name="McLaughlin D.J."/>
            <person name="Morgenstern I."/>
            <person name="Morin E."/>
            <person name="Murat C."/>
            <person name="Nagy L.G."/>
            <person name="Nolan M."/>
            <person name="Ohm R.A."/>
            <person name="Patyshakuliyeva A."/>
            <person name="Rokas A."/>
            <person name="Ruiz-Duenas F.J."/>
            <person name="Sabat G."/>
            <person name="Salamov A."/>
            <person name="Samejima M."/>
            <person name="Schmutz J."/>
            <person name="Slot J.C."/>
            <person name="St John F."/>
            <person name="Stenlid J."/>
            <person name="Sun H."/>
            <person name="Sun S."/>
            <person name="Syed K."/>
            <person name="Tsang A."/>
            <person name="Wiebenga A."/>
            <person name="Young D."/>
            <person name="Pisabarro A."/>
            <person name="Eastwood D.C."/>
            <person name="Martin F."/>
            <person name="Cullen D."/>
            <person name="Grigoriev I.V."/>
            <person name="Hibbett D.S."/>
        </authorList>
    </citation>
    <scope>NUCLEOTIDE SEQUENCE [LARGE SCALE GENOMIC DNA]</scope>
    <source>
        <strain evidence="2 3">MD-104</strain>
    </source>
</reference>
<dbReference type="EMBL" id="KB468135">
    <property type="protein sequence ID" value="PCH43149.1"/>
    <property type="molecule type" value="Genomic_DNA"/>
</dbReference>
<evidence type="ECO:0000313" key="3">
    <source>
        <dbReference type="Proteomes" id="UP000218811"/>
    </source>
</evidence>
<dbReference type="OMA" id="WEPAERT"/>
<gene>
    <name evidence="2" type="ORF">WOLCODRAFT_164270</name>
</gene>
<organism evidence="2 3">
    <name type="scientific">Wolfiporia cocos (strain MD-104)</name>
    <name type="common">Brown rot fungus</name>
    <dbReference type="NCBI Taxonomy" id="742152"/>
    <lineage>
        <taxon>Eukaryota</taxon>
        <taxon>Fungi</taxon>
        <taxon>Dikarya</taxon>
        <taxon>Basidiomycota</taxon>
        <taxon>Agaricomycotina</taxon>
        <taxon>Agaricomycetes</taxon>
        <taxon>Polyporales</taxon>
        <taxon>Phaeolaceae</taxon>
        <taxon>Wolfiporia</taxon>
    </lineage>
</organism>
<dbReference type="Proteomes" id="UP000218811">
    <property type="component" value="Unassembled WGS sequence"/>
</dbReference>
<dbReference type="OrthoDB" id="2790019at2759"/>
<protein>
    <recommendedName>
        <fullName evidence="4">F-box domain-containing protein</fullName>
    </recommendedName>
</protein>
<keyword evidence="3" id="KW-1185">Reference proteome</keyword>
<evidence type="ECO:0000313" key="2">
    <source>
        <dbReference type="EMBL" id="PCH43149.1"/>
    </source>
</evidence>
<accession>A0A2H3JW66</accession>
<evidence type="ECO:0008006" key="4">
    <source>
        <dbReference type="Google" id="ProtNLM"/>
    </source>
</evidence>
<name>A0A2H3JW66_WOLCO</name>
<sequence length="547" mass="60697">MSNIDQTLATYLSGLHLSQHAPHTPCRFLQLHPTAVSAIFQALVDSPRDVLSLAATCRYLSRFSAWAYLTLRLELALGDAERTTRTFSSLQCILGALKADEARHAAVREISLYRPARPRPHTQGMPADQYEYLLGSIDLLLTHIVLGAPNLRSFALDASHALGDGYVQPFPLTIHALLVAPRLEHLALVGVCCPRAFGNIPQAAASTGLRSVVLRTARAREDAAWVEAFLEDQPDLETLDLGVMQCTGAEWTAAAPRYLCGEVTQYPSNRALQAEHIVHHCLVAGAWPRLTSLSLSGGFVNLLLLEEWPLGALRHLRLVINVNGAYIEQIFSGMVEHILHFAPGLEELVLDHSGMARFVQPLDEKLLSGWGAAIRASKTLRRLVLPALFVPLESDATSQGHHAHETSRATTNEDVGHPEDDTEDEDGDVAMSDTSSQSVDDNDYIDADEEEEIPQITPSLDRVSWDLLYWAEELFNKHIRTPCLPELRFLYDNVDEGVRESLGFEPGWDETPVGKDGKATQLFCRRNGRRYALWWEPAERTLPGRHV</sequence>
<dbReference type="STRING" id="742152.A0A2H3JW66"/>